<dbReference type="Proteomes" id="UP000332933">
    <property type="component" value="Unassembled WGS sequence"/>
</dbReference>
<dbReference type="GO" id="GO:0003676">
    <property type="term" value="F:nucleic acid binding"/>
    <property type="evidence" value="ECO:0007669"/>
    <property type="project" value="InterPro"/>
</dbReference>
<dbReference type="EMBL" id="VJMH01000423">
    <property type="protein sequence ID" value="KAF0716330.1"/>
    <property type="molecule type" value="Genomic_DNA"/>
</dbReference>
<dbReference type="InterPro" id="IPR036397">
    <property type="entry name" value="RNaseH_sf"/>
</dbReference>
<evidence type="ECO:0000313" key="5">
    <source>
        <dbReference type="Proteomes" id="UP000332933"/>
    </source>
</evidence>
<accession>A0A485K8N8</accession>
<keyword evidence="5" id="KW-1185">Reference proteome</keyword>
<feature type="domain" description="DUF7769" evidence="2">
    <location>
        <begin position="27"/>
        <end position="75"/>
    </location>
</feature>
<evidence type="ECO:0000259" key="2">
    <source>
        <dbReference type="Pfam" id="PF24964"/>
    </source>
</evidence>
<dbReference type="EMBL" id="CAADRA010000423">
    <property type="protein sequence ID" value="VFT80088.1"/>
    <property type="molecule type" value="Genomic_DNA"/>
</dbReference>
<gene>
    <name evidence="4" type="primary">Aste57867_2904</name>
    <name evidence="3" type="ORF">As57867_002896</name>
    <name evidence="4" type="ORF">ASTE57867_2904</name>
</gene>
<evidence type="ECO:0000313" key="4">
    <source>
        <dbReference type="EMBL" id="VFT80088.1"/>
    </source>
</evidence>
<dbReference type="Gene3D" id="3.30.420.10">
    <property type="entry name" value="Ribonuclease H-like superfamily/Ribonuclease H"/>
    <property type="match status" value="1"/>
</dbReference>
<reference evidence="3" key="2">
    <citation type="submission" date="2019-06" db="EMBL/GenBank/DDBJ databases">
        <title>Genomics analysis of Aphanomyces spp. identifies a new class of oomycete effector associated with host adaptation.</title>
        <authorList>
            <person name="Gaulin E."/>
        </authorList>
    </citation>
    <scope>NUCLEOTIDE SEQUENCE</scope>
    <source>
        <strain evidence="3">CBS 578.67</strain>
    </source>
</reference>
<evidence type="ECO:0000256" key="1">
    <source>
        <dbReference type="SAM" id="MobiDB-lite"/>
    </source>
</evidence>
<organism evidence="4 5">
    <name type="scientific">Aphanomyces stellatus</name>
    <dbReference type="NCBI Taxonomy" id="120398"/>
    <lineage>
        <taxon>Eukaryota</taxon>
        <taxon>Sar</taxon>
        <taxon>Stramenopiles</taxon>
        <taxon>Oomycota</taxon>
        <taxon>Saprolegniomycetes</taxon>
        <taxon>Saprolegniales</taxon>
        <taxon>Verrucalvaceae</taxon>
        <taxon>Aphanomyces</taxon>
    </lineage>
</organism>
<feature type="region of interest" description="Disordered" evidence="1">
    <location>
        <begin position="1"/>
        <end position="24"/>
    </location>
</feature>
<dbReference type="InterPro" id="IPR056671">
    <property type="entry name" value="DUF7769"/>
</dbReference>
<reference evidence="4 5" key="1">
    <citation type="submission" date="2019-03" db="EMBL/GenBank/DDBJ databases">
        <authorList>
            <person name="Gaulin E."/>
            <person name="Dumas B."/>
        </authorList>
    </citation>
    <scope>NUCLEOTIDE SEQUENCE [LARGE SCALE GENOMIC DNA]</scope>
    <source>
        <strain evidence="4">CBS 568.67</strain>
    </source>
</reference>
<proteinExistence type="predicted"/>
<dbReference type="Pfam" id="PF24964">
    <property type="entry name" value="DUF7769"/>
    <property type="match status" value="1"/>
</dbReference>
<sequence>MPSLTTPPRDLRTSVRVSPPRRRGHLNDFERRQAYEMLLTSSNNGALRYGVLPATALHFGCHLRTLSRLWDAARLSVVCGSATAITSTKMKGRTSLNAYMTTYYHFSQARKRAKDEIEAAIRKDDHHNRQTLRTPEAHTKIPKTLLNHMKESKLKAKSSYTKPMLTDDNKEDRFRFALNFLQPQSNGIHSFSPMHEYVHVDEKRFFLTKAKKKFYVYEDETLALRAVKNKKLITKVMFLAAVARTCYDSHRRRQFDGKIGIWSFVECYPPSEQSRTA</sequence>
<protein>
    <submittedName>
        <fullName evidence="4">Aste57867_2904 protein</fullName>
    </submittedName>
</protein>
<dbReference type="PANTHER" id="PTHR47169">
    <property type="entry name" value="OS01G0541250 PROTEIN"/>
    <property type="match status" value="1"/>
</dbReference>
<dbReference type="AlphaFoldDB" id="A0A485K8N8"/>
<evidence type="ECO:0000313" key="3">
    <source>
        <dbReference type="EMBL" id="KAF0716330.1"/>
    </source>
</evidence>
<name>A0A485K8N8_9STRA</name>